<dbReference type="OrthoDB" id="3586284at2"/>
<evidence type="ECO:0000313" key="4">
    <source>
        <dbReference type="Proteomes" id="UP000318578"/>
    </source>
</evidence>
<feature type="transmembrane region" description="Helical" evidence="2">
    <location>
        <begin position="534"/>
        <end position="551"/>
    </location>
</feature>
<gene>
    <name evidence="3" type="ORF">FNH06_17025</name>
</gene>
<feature type="region of interest" description="Disordered" evidence="1">
    <location>
        <begin position="626"/>
        <end position="658"/>
    </location>
</feature>
<sequence length="658" mass="72474">MEATTDVIGVLRQVIEVCPIPGAPPRLFRRGSTAGLAFLEAALRLGHVRRLTEKLDISEYRNTKRTTEVDVSLQFLNSGQRQALETLQASNPISDSDSASSTLWLPIARIPSRNPIPIEVRNASGARLPTMTQYETSWLLASGLYQLFRGILCGHQEAEDPSTELSAFLYRVHESRWIIQQAILTMLTERNRPHSGSRPSLTQHTVKGVNQHYREMAIHILDEYGPALRDYLHLLRVAMDDYFLVVGLDQSTNEHILSYTSPLRRTERPPLAKELVRRIRSARRGYYVSYSSTVPGNLNSYHLVAETTDGLDIETIFLRADSDRELSEAISADLRTLAGQMRQFSSDAPKAHRKILELETQNVLRRLNGLWCRRRWDAVHADHDQLGETMPACRDLAHAAISGEAVLDGRQQGQPDNSILRHPLVAPDILDRAAREIHDFELQADLSFESDPLGKQAHAYWRRPTGRPPNSDQVGIRASILVVDATTSGPRTVRSYALAVSAITYVVASLLGRFPFPFGLADHSLEGQGSADALVAVLLLIPGFLYSRLSLPARRSIAGYMQVLPRFVSHGSIFLVAALAAAIAAGAPNSVLCVFFALAIVVPALSILVLRDPPAERAAADGIAELGGPKWVSGPGKHLGRRDRAPDEILTSSGGRDG</sequence>
<reference evidence="3 4" key="1">
    <citation type="submission" date="2019-07" db="EMBL/GenBank/DDBJ databases">
        <title>New species of Amycolatopsis and Streptomyces.</title>
        <authorList>
            <person name="Duangmal K."/>
            <person name="Teo W.F.A."/>
            <person name="Lipun K."/>
        </authorList>
    </citation>
    <scope>NUCLEOTIDE SEQUENCE [LARGE SCALE GENOMIC DNA]</scope>
    <source>
        <strain evidence="3 4">JCM 30562</strain>
    </source>
</reference>
<keyword evidence="2" id="KW-0472">Membrane</keyword>
<comment type="caution">
    <text evidence="3">The sequence shown here is derived from an EMBL/GenBank/DDBJ whole genome shotgun (WGS) entry which is preliminary data.</text>
</comment>
<proteinExistence type="predicted"/>
<evidence type="ECO:0000256" key="1">
    <source>
        <dbReference type="SAM" id="MobiDB-lite"/>
    </source>
</evidence>
<keyword evidence="2" id="KW-0812">Transmembrane</keyword>
<dbReference type="EMBL" id="VJZA01000026">
    <property type="protein sequence ID" value="TVT21474.1"/>
    <property type="molecule type" value="Genomic_DNA"/>
</dbReference>
<keyword evidence="4" id="KW-1185">Reference proteome</keyword>
<dbReference type="Proteomes" id="UP000318578">
    <property type="component" value="Unassembled WGS sequence"/>
</dbReference>
<dbReference type="RefSeq" id="WP_144639462.1">
    <property type="nucleotide sequence ID" value="NZ_BNAX01000008.1"/>
</dbReference>
<accession>A0A558AB61</accession>
<name>A0A558AB61_9PSEU</name>
<evidence type="ECO:0000313" key="3">
    <source>
        <dbReference type="EMBL" id="TVT21474.1"/>
    </source>
</evidence>
<dbReference type="AlphaFoldDB" id="A0A558AB61"/>
<organism evidence="3 4">
    <name type="scientific">Amycolatopsis acidiphila</name>
    <dbReference type="NCBI Taxonomy" id="715473"/>
    <lineage>
        <taxon>Bacteria</taxon>
        <taxon>Bacillati</taxon>
        <taxon>Actinomycetota</taxon>
        <taxon>Actinomycetes</taxon>
        <taxon>Pseudonocardiales</taxon>
        <taxon>Pseudonocardiaceae</taxon>
        <taxon>Amycolatopsis</taxon>
    </lineage>
</organism>
<feature type="transmembrane region" description="Helical" evidence="2">
    <location>
        <begin position="563"/>
        <end position="583"/>
    </location>
</feature>
<keyword evidence="2" id="KW-1133">Transmembrane helix</keyword>
<feature type="transmembrane region" description="Helical" evidence="2">
    <location>
        <begin position="496"/>
        <end position="514"/>
    </location>
</feature>
<feature type="transmembrane region" description="Helical" evidence="2">
    <location>
        <begin position="589"/>
        <end position="610"/>
    </location>
</feature>
<evidence type="ECO:0000256" key="2">
    <source>
        <dbReference type="SAM" id="Phobius"/>
    </source>
</evidence>
<protein>
    <submittedName>
        <fullName evidence="3">Uncharacterized protein</fullName>
    </submittedName>
</protein>